<evidence type="ECO:0000313" key="2">
    <source>
        <dbReference type="Proteomes" id="UP001362311"/>
    </source>
</evidence>
<dbReference type="Proteomes" id="UP001362311">
    <property type="component" value="Unassembled WGS sequence"/>
</dbReference>
<gene>
    <name evidence="1" type="ORF">WIX40_23120</name>
</gene>
<dbReference type="EMBL" id="JBBHKQ010000003">
    <property type="protein sequence ID" value="MEJ5902974.1"/>
    <property type="molecule type" value="Genomic_DNA"/>
</dbReference>
<sequence>MQISYDTADLKQCCLNWDVAEQRFGRTYADQLITELADAEAFENVSQWHEFLGGNVTINGDDSFEILISTRYRATFVSVDRNAVKTSADRIDWTSVEFVKITSISEVP</sequence>
<proteinExistence type="predicted"/>
<organism evidence="1 2">
    <name type="scientific">Ochrobactrum teleogrylli</name>
    <dbReference type="NCBI Taxonomy" id="2479765"/>
    <lineage>
        <taxon>Bacteria</taxon>
        <taxon>Pseudomonadati</taxon>
        <taxon>Pseudomonadota</taxon>
        <taxon>Alphaproteobacteria</taxon>
        <taxon>Hyphomicrobiales</taxon>
        <taxon>Brucellaceae</taxon>
        <taxon>Brucella/Ochrobactrum group</taxon>
        <taxon>Ochrobactrum</taxon>
    </lineage>
</organism>
<name>A0ABD5K1U1_9HYPH</name>
<protein>
    <submittedName>
        <fullName evidence="1">Uncharacterized protein</fullName>
    </submittedName>
</protein>
<dbReference type="AlphaFoldDB" id="A0ABD5K1U1"/>
<reference evidence="1 2" key="1">
    <citation type="submission" date="2024-03" db="EMBL/GenBank/DDBJ databases">
        <title>Reference genomes for the five species model microbial community.</title>
        <authorList>
            <person name="Padfield D."/>
        </authorList>
    </citation>
    <scope>NUCLEOTIDE SEQUENCE [LARGE SCALE GENOMIC DNA]</scope>
    <source>
        <strain evidence="1 2">AB1</strain>
    </source>
</reference>
<accession>A0ABD5K1U1</accession>
<evidence type="ECO:0000313" key="1">
    <source>
        <dbReference type="EMBL" id="MEJ5902974.1"/>
    </source>
</evidence>
<comment type="caution">
    <text evidence="1">The sequence shown here is derived from an EMBL/GenBank/DDBJ whole genome shotgun (WGS) entry which is preliminary data.</text>
</comment>
<dbReference type="RefSeq" id="WP_182508354.1">
    <property type="nucleotide sequence ID" value="NZ_JBBHKQ010000003.1"/>
</dbReference>